<keyword evidence="17" id="KW-1185">Reference proteome</keyword>
<evidence type="ECO:0000256" key="9">
    <source>
        <dbReference type="ARBA" id="ARBA00022963"/>
    </source>
</evidence>
<feature type="transmembrane region" description="Helical" evidence="14">
    <location>
        <begin position="79"/>
        <end position="98"/>
    </location>
</feature>
<gene>
    <name evidence="16" type="ORF">IV203_009950</name>
</gene>
<feature type="transmembrane region" description="Helical" evidence="14">
    <location>
        <begin position="26"/>
        <end position="45"/>
    </location>
</feature>
<reference evidence="16" key="2">
    <citation type="submission" date="2021-04" db="EMBL/GenBank/DDBJ databases">
        <authorList>
            <person name="Podell S."/>
        </authorList>
    </citation>
    <scope>NUCLEOTIDE SEQUENCE</scope>
    <source>
        <strain evidence="16">Hildebrandi</strain>
    </source>
</reference>
<dbReference type="PANTHER" id="PTHR45792:SF8">
    <property type="entry name" value="DIACYLGLYCEROL LIPASE-ALPHA"/>
    <property type="match status" value="1"/>
</dbReference>
<evidence type="ECO:0000256" key="2">
    <source>
        <dbReference type="ARBA" id="ARBA00004236"/>
    </source>
</evidence>
<keyword evidence="7" id="KW-0378">Hydrolase</keyword>
<dbReference type="InterPro" id="IPR052214">
    <property type="entry name" value="DAG_Lipase-Related"/>
</dbReference>
<name>A0A9K3PKE3_9STRA</name>
<evidence type="ECO:0000256" key="12">
    <source>
        <dbReference type="ARBA" id="ARBA00023136"/>
    </source>
</evidence>
<organism evidence="16 17">
    <name type="scientific">Nitzschia inconspicua</name>
    <dbReference type="NCBI Taxonomy" id="303405"/>
    <lineage>
        <taxon>Eukaryota</taxon>
        <taxon>Sar</taxon>
        <taxon>Stramenopiles</taxon>
        <taxon>Ochrophyta</taxon>
        <taxon>Bacillariophyta</taxon>
        <taxon>Bacillariophyceae</taxon>
        <taxon>Bacillariophycidae</taxon>
        <taxon>Bacillariales</taxon>
        <taxon>Bacillariaceae</taxon>
        <taxon>Nitzschia</taxon>
    </lineage>
</organism>
<evidence type="ECO:0000256" key="6">
    <source>
        <dbReference type="ARBA" id="ARBA00022723"/>
    </source>
</evidence>
<feature type="transmembrane region" description="Helical" evidence="14">
    <location>
        <begin position="174"/>
        <end position="199"/>
    </location>
</feature>
<keyword evidence="9" id="KW-0442">Lipid degradation</keyword>
<dbReference type="OrthoDB" id="438440at2759"/>
<dbReference type="GO" id="GO:0005886">
    <property type="term" value="C:plasma membrane"/>
    <property type="evidence" value="ECO:0007669"/>
    <property type="project" value="UniProtKB-SubCell"/>
</dbReference>
<evidence type="ECO:0000256" key="3">
    <source>
        <dbReference type="ARBA" id="ARBA00022475"/>
    </source>
</evidence>
<reference evidence="16" key="1">
    <citation type="journal article" date="2021" name="Sci. Rep.">
        <title>Diploid genomic architecture of Nitzschia inconspicua, an elite biomass production diatom.</title>
        <authorList>
            <person name="Oliver A."/>
            <person name="Podell S."/>
            <person name="Pinowska A."/>
            <person name="Traller J.C."/>
            <person name="Smith S.R."/>
            <person name="McClure R."/>
            <person name="Beliaev A."/>
            <person name="Bohutskyi P."/>
            <person name="Hill E.A."/>
            <person name="Rabines A."/>
            <person name="Zheng H."/>
            <person name="Allen L.Z."/>
            <person name="Kuo A."/>
            <person name="Grigoriev I.V."/>
            <person name="Allen A.E."/>
            <person name="Hazlebeck D."/>
            <person name="Allen E.E."/>
        </authorList>
    </citation>
    <scope>NUCLEOTIDE SEQUENCE</scope>
    <source>
        <strain evidence="16">Hildebrandi</strain>
    </source>
</reference>
<proteinExistence type="predicted"/>
<dbReference type="CDD" id="cd00519">
    <property type="entry name" value="Lipase_3"/>
    <property type="match status" value="1"/>
</dbReference>
<comment type="caution">
    <text evidence="16">The sequence shown here is derived from an EMBL/GenBank/DDBJ whole genome shotgun (WGS) entry which is preliminary data.</text>
</comment>
<dbReference type="GO" id="GO:0012505">
    <property type="term" value="C:endomembrane system"/>
    <property type="evidence" value="ECO:0007669"/>
    <property type="project" value="UniProtKB-SubCell"/>
</dbReference>
<evidence type="ECO:0000256" key="7">
    <source>
        <dbReference type="ARBA" id="ARBA00022801"/>
    </source>
</evidence>
<evidence type="ECO:0000313" key="16">
    <source>
        <dbReference type="EMBL" id="KAG7350590.1"/>
    </source>
</evidence>
<keyword evidence="3" id="KW-1003">Cell membrane</keyword>
<evidence type="ECO:0000256" key="10">
    <source>
        <dbReference type="ARBA" id="ARBA00022989"/>
    </source>
</evidence>
<keyword evidence="11" id="KW-0443">Lipid metabolism</keyword>
<evidence type="ECO:0000256" key="13">
    <source>
        <dbReference type="SAM" id="MobiDB-lite"/>
    </source>
</evidence>
<evidence type="ECO:0000256" key="14">
    <source>
        <dbReference type="SAM" id="Phobius"/>
    </source>
</evidence>
<feature type="region of interest" description="Disordered" evidence="13">
    <location>
        <begin position="705"/>
        <end position="725"/>
    </location>
</feature>
<keyword evidence="5 14" id="KW-0812">Transmembrane</keyword>
<evidence type="ECO:0000256" key="5">
    <source>
        <dbReference type="ARBA" id="ARBA00022692"/>
    </source>
</evidence>
<keyword evidence="4" id="KW-0597">Phosphoprotein</keyword>
<evidence type="ECO:0000313" key="17">
    <source>
        <dbReference type="Proteomes" id="UP000693970"/>
    </source>
</evidence>
<accession>A0A9K3PKE3</accession>
<dbReference type="InterPro" id="IPR002921">
    <property type="entry name" value="Fungal_lipase-type"/>
</dbReference>
<evidence type="ECO:0000256" key="8">
    <source>
        <dbReference type="ARBA" id="ARBA00022837"/>
    </source>
</evidence>
<dbReference type="EMBL" id="JAGRRH010000018">
    <property type="protein sequence ID" value="KAG7350590.1"/>
    <property type="molecule type" value="Genomic_DNA"/>
</dbReference>
<dbReference type="GO" id="GO:0016298">
    <property type="term" value="F:lipase activity"/>
    <property type="evidence" value="ECO:0007669"/>
    <property type="project" value="TreeGrafter"/>
</dbReference>
<feature type="domain" description="Fungal lipase-type" evidence="15">
    <location>
        <begin position="460"/>
        <end position="597"/>
    </location>
</feature>
<dbReference type="Proteomes" id="UP000693970">
    <property type="component" value="Unassembled WGS sequence"/>
</dbReference>
<dbReference type="GO" id="GO:0046872">
    <property type="term" value="F:metal ion binding"/>
    <property type="evidence" value="ECO:0007669"/>
    <property type="project" value="UniProtKB-KW"/>
</dbReference>
<keyword evidence="10 14" id="KW-1133">Transmembrane helix</keyword>
<evidence type="ECO:0000256" key="4">
    <source>
        <dbReference type="ARBA" id="ARBA00022553"/>
    </source>
</evidence>
<feature type="compositionally biased region" description="Basic and acidic residues" evidence="13">
    <location>
        <begin position="714"/>
        <end position="724"/>
    </location>
</feature>
<dbReference type="GO" id="GO:0016042">
    <property type="term" value="P:lipid catabolic process"/>
    <property type="evidence" value="ECO:0007669"/>
    <property type="project" value="UniProtKB-KW"/>
</dbReference>
<keyword evidence="6" id="KW-0479">Metal-binding</keyword>
<dbReference type="Pfam" id="PF01764">
    <property type="entry name" value="Lipase_3"/>
    <property type="match status" value="1"/>
</dbReference>
<dbReference type="AlphaFoldDB" id="A0A9K3PKE3"/>
<comment type="subcellular location">
    <subcellularLocation>
        <location evidence="2">Cell membrane</location>
    </subcellularLocation>
    <subcellularLocation>
        <location evidence="1">Endomembrane system</location>
        <topology evidence="1">Multi-pass membrane protein</topology>
    </subcellularLocation>
</comment>
<sequence length="783" mass="88840">MPALVLFDRRTIFSGDDLRCFTKLHAIWRAFQLILVCGMIGVHFYDIKNNTSLVEDFHKCQESGDLTTLARSGWILLDVYLFSSIFLCLVSFALLASMHNVSSRGTPTDPRARRSLVPLCYFDIIGNNFLRCSLLIIGGLCIYSAEAYCECFSQKPDVHGLQALRGECSFWSPFITMLYILVGTHLVDSISAMLTLIYFTCRFVPQVKIVSSAQRCAILMRCCFGCSSLLTCCLFGGRQAVLGDFAEFSVIIANYLNDNGILDLTPSDVLMGLDMVRRLRRQHRLEARERLIRETTAVDVVLVAESNDKGAADIEAVGIPKPTKLEEKDSSIIIDGQRAQSSLPKSEVLSVREKNEIYVMAEAAHFVVFAHAAYTWVSYVLENPVTGFCSLTYQILRQLACFQSTEKGTIKGDYLWRPHTVALELISGLSSDEIIYATFYDNAHTIPYFIAVDHEWKTIVVAIRGTLTLESVFADIAIVPTELTEMGVKCGFDGENLYCHRGMLQIAIWVYEDLSRHKKLDVALAKYSGYRLRIVGHSLGAAVASILSLFLRPKYSNLRCLAFSPPGCTMSENLAEAVSDYIYSFSIDDDIIARMSIDTFEELRDSVLEMICRVKIPKYQVRSLARKFDLSTVDGVTKSIEETLYDKDNVRNSRFKDQLEEFWKFQTDLKASGSSVKLCPPGSIVHFFRTRSNRRIVWKREGFRNSQSSLDPDESGKQRQDKKNRLYTPRWAKRNDFERIEISSHMLLDHDPIGVKLKIQKVAREQFALQDPFLWDELEYDSI</sequence>
<keyword evidence="12 14" id="KW-0472">Membrane</keyword>
<evidence type="ECO:0000256" key="1">
    <source>
        <dbReference type="ARBA" id="ARBA00004127"/>
    </source>
</evidence>
<dbReference type="PANTHER" id="PTHR45792">
    <property type="entry name" value="DIACYLGLYCEROL LIPASE HOMOLOG-RELATED"/>
    <property type="match status" value="1"/>
</dbReference>
<evidence type="ECO:0000256" key="11">
    <source>
        <dbReference type="ARBA" id="ARBA00023098"/>
    </source>
</evidence>
<protein>
    <submittedName>
        <fullName evidence="16">Lipase class 3</fullName>
    </submittedName>
</protein>
<keyword evidence="8" id="KW-0106">Calcium</keyword>
<evidence type="ECO:0000259" key="15">
    <source>
        <dbReference type="Pfam" id="PF01764"/>
    </source>
</evidence>